<dbReference type="WormBase" id="SRAE_0000058000">
    <property type="protein sequence ID" value="SRP02332"/>
    <property type="gene ID" value="WBGene00256326"/>
</dbReference>
<protein>
    <submittedName>
        <fullName evidence="2 4">Reverse transcriptase domain-containing protein</fullName>
    </submittedName>
</protein>
<evidence type="ECO:0000313" key="3">
    <source>
        <dbReference type="Proteomes" id="UP000035682"/>
    </source>
</evidence>
<dbReference type="PANTHER" id="PTHR33064">
    <property type="entry name" value="POL PROTEIN"/>
    <property type="match status" value="1"/>
</dbReference>
<dbReference type="EMBL" id="LN609408">
    <property type="protein sequence ID" value="CEF61456.1"/>
    <property type="molecule type" value="Genomic_DNA"/>
</dbReference>
<dbReference type="Gene3D" id="3.30.70.270">
    <property type="match status" value="1"/>
</dbReference>
<dbReference type="PANTHER" id="PTHR33064:SF37">
    <property type="entry name" value="RIBONUCLEASE H"/>
    <property type="match status" value="1"/>
</dbReference>
<dbReference type="GO" id="GO:0003964">
    <property type="term" value="F:RNA-directed DNA polymerase activity"/>
    <property type="evidence" value="ECO:0007669"/>
    <property type="project" value="UniProtKB-KW"/>
</dbReference>
<dbReference type="InterPro" id="IPR043128">
    <property type="entry name" value="Rev_trsase/Diguanyl_cyclase"/>
</dbReference>
<dbReference type="InterPro" id="IPR051320">
    <property type="entry name" value="Viral_Replic_Matur_Polypro"/>
</dbReference>
<evidence type="ECO:0000313" key="2">
    <source>
        <dbReference type="EMBL" id="CEF61456.1"/>
    </source>
</evidence>
<dbReference type="OrthoDB" id="427924at2759"/>
<feature type="domain" description="Reverse transcriptase" evidence="1">
    <location>
        <begin position="393"/>
        <end position="460"/>
    </location>
</feature>
<dbReference type="Proteomes" id="UP000035682">
    <property type="component" value="Unplaced"/>
</dbReference>
<reference evidence="3" key="2">
    <citation type="submission" date="2014-09" db="EMBL/GenBank/DDBJ databases">
        <authorList>
            <person name="Martin A.A."/>
        </authorList>
    </citation>
    <scope>NUCLEOTIDE SEQUENCE</scope>
    <source>
        <strain evidence="3">ED321</strain>
    </source>
</reference>
<evidence type="ECO:0000313" key="5">
    <source>
        <dbReference type="WormBase" id="SRAE_0000058000"/>
    </source>
</evidence>
<keyword evidence="3" id="KW-1185">Reference proteome</keyword>
<dbReference type="AlphaFoldDB" id="A0A090KVK5"/>
<gene>
    <name evidence="2 4 5" type="ORF">SRAE_0000058000</name>
</gene>
<reference evidence="2" key="1">
    <citation type="submission" date="2014-09" db="EMBL/GenBank/DDBJ databases">
        <authorList>
            <person name="Aslett A.Martin."/>
        </authorList>
    </citation>
    <scope>NUCLEOTIDE SEQUENCE</scope>
    <source>
        <strain evidence="2">ED321 Heterogonic</strain>
    </source>
</reference>
<dbReference type="RefSeq" id="XP_024500665.1">
    <property type="nucleotide sequence ID" value="XM_024646489.1"/>
</dbReference>
<keyword evidence="2" id="KW-0808">Transferase</keyword>
<evidence type="ECO:0000259" key="1">
    <source>
        <dbReference type="Pfam" id="PF00078"/>
    </source>
</evidence>
<sequence>MEPYKINDSKSSIRFDKLGNHDLLVWIEATTTRIQLVVNPDQQLEKFLSLLPKKLQSLIIVDNVVTCLSDASSILRSFLGDRRNSLPNELNCTDKEAEVASLLLTVLRSPTHFVKDWLKEGEVVNLESLKNFELTNHSLLTKDEQANKKKPFVQQQGEKFKLKLDDKPGFLVSYVPKWCMSVVFNEKSYVNSYLDSGAGFNYIFVDLVKQWALPMDENDTIKILQLLGASVHCYGSVILNIKIGAHSKLASKFYVLEVSHTIIGLTSVELLDNYVPKIIPYRKITNVALAKLTKRKLQEEVDSGCYVKVPKCEVLSAHPIVAIPKKESVCICENYTYLNKFIEKPSSMELVNIQSVLAIPKHKLRYLSELDISNAFFKPLREVFGISSISILFEQELYNLFQDLQIIRYLDDLFIYGKSLEKHNHSLFKCKEIMSSWNLPVNETKKQILALEIDFLRFTIGCDGSVTAKEKYKPYDLFKSIIHRFFQNNEVFVHESKFMKIVPQANDETVYAFIFCDNQLFYSSSRVLQNSE</sequence>
<organism evidence="2">
    <name type="scientific">Strongyloides ratti</name>
    <name type="common">Parasitic roundworm</name>
    <dbReference type="NCBI Taxonomy" id="34506"/>
    <lineage>
        <taxon>Eukaryota</taxon>
        <taxon>Metazoa</taxon>
        <taxon>Ecdysozoa</taxon>
        <taxon>Nematoda</taxon>
        <taxon>Chromadorea</taxon>
        <taxon>Rhabditida</taxon>
        <taxon>Tylenchina</taxon>
        <taxon>Panagrolaimomorpha</taxon>
        <taxon>Strongyloidoidea</taxon>
        <taxon>Strongyloididae</taxon>
        <taxon>Strongyloides</taxon>
    </lineage>
</organism>
<dbReference type="SUPFAM" id="SSF56672">
    <property type="entry name" value="DNA/RNA polymerases"/>
    <property type="match status" value="1"/>
</dbReference>
<keyword evidence="2" id="KW-0695">RNA-directed DNA polymerase</keyword>
<dbReference type="InterPro" id="IPR000477">
    <property type="entry name" value="RT_dom"/>
</dbReference>
<evidence type="ECO:0000313" key="4">
    <source>
        <dbReference type="WBParaSite" id="SRAE_0000058000.1"/>
    </source>
</evidence>
<dbReference type="Pfam" id="PF00078">
    <property type="entry name" value="RVT_1"/>
    <property type="match status" value="1"/>
</dbReference>
<accession>A0A090KVK5</accession>
<keyword evidence="2" id="KW-0548">Nucleotidyltransferase</keyword>
<reference evidence="4" key="3">
    <citation type="submission" date="2020-12" db="UniProtKB">
        <authorList>
            <consortium name="WormBaseParasite"/>
        </authorList>
    </citation>
    <scope>IDENTIFICATION</scope>
</reference>
<name>A0A090KVK5_STRRB</name>
<dbReference type="GeneID" id="36373824"/>
<dbReference type="WBParaSite" id="SRAE_0000058000.1">
    <property type="protein sequence ID" value="SRAE_0000058000.1"/>
    <property type="gene ID" value="WBGene00256326"/>
</dbReference>
<dbReference type="InterPro" id="IPR043502">
    <property type="entry name" value="DNA/RNA_pol_sf"/>
</dbReference>
<dbReference type="CTD" id="36373824"/>
<proteinExistence type="predicted"/>